<dbReference type="InParanoid" id="A0A6M4H9T6"/>
<reference evidence="1 2" key="1">
    <citation type="submission" date="2020-04" db="EMBL/GenBank/DDBJ databases">
        <title>Usitatibacter rugosus gen. nov., sp. nov. and Usitatibacter palustris sp. nov., novel members of Usitatibacteraceae fam. nov. within the order Nitrosomonadales isolated from soil.</title>
        <authorList>
            <person name="Huber K.J."/>
            <person name="Neumann-Schaal M."/>
            <person name="Geppert A."/>
            <person name="Luckner M."/>
            <person name="Wanner G."/>
            <person name="Overmann J."/>
        </authorList>
    </citation>
    <scope>NUCLEOTIDE SEQUENCE [LARGE SCALE GENOMIC DNA]</scope>
    <source>
        <strain evidence="1 2">Swamp67</strain>
    </source>
</reference>
<proteinExistence type="predicted"/>
<dbReference type="EMBL" id="CP053073">
    <property type="protein sequence ID" value="QJR14817.1"/>
    <property type="molecule type" value="Genomic_DNA"/>
</dbReference>
<evidence type="ECO:0000313" key="2">
    <source>
        <dbReference type="Proteomes" id="UP000503096"/>
    </source>
</evidence>
<keyword evidence="2" id="KW-1185">Reference proteome</keyword>
<organism evidence="1 2">
    <name type="scientific">Usitatibacter palustris</name>
    <dbReference type="NCBI Taxonomy" id="2732487"/>
    <lineage>
        <taxon>Bacteria</taxon>
        <taxon>Pseudomonadati</taxon>
        <taxon>Pseudomonadota</taxon>
        <taxon>Betaproteobacteria</taxon>
        <taxon>Nitrosomonadales</taxon>
        <taxon>Usitatibacteraceae</taxon>
        <taxon>Usitatibacter</taxon>
    </lineage>
</organism>
<gene>
    <name evidence="1" type="ORF">DSM104440_01627</name>
</gene>
<dbReference type="AlphaFoldDB" id="A0A6M4H9T6"/>
<evidence type="ECO:0000313" key="1">
    <source>
        <dbReference type="EMBL" id="QJR14817.1"/>
    </source>
</evidence>
<name>A0A6M4H9T6_9PROT</name>
<dbReference type="KEGG" id="upl:DSM104440_01627"/>
<protein>
    <submittedName>
        <fullName evidence="1">Uncharacterized protein</fullName>
    </submittedName>
</protein>
<dbReference type="Proteomes" id="UP000503096">
    <property type="component" value="Chromosome"/>
</dbReference>
<accession>A0A6M4H9T6</accession>
<sequence>MEGEAATQRNLDLVSTALVAYASKQEALPCPAVGSAATGIAASTGPSSCDATAGVVPWSTLGISVDTATDGWGRLISYRVASGANGLTRARGASLVDCNSNPHPAIANNAAVANLSSSYLCQGDRTKPDEHGNPPAAFNTATTTGARTTLLIQGDGADKLYVAFALISHGPTGYGGVMRDGTAVLGDLAATGREATNATRTGNTFFGSERTVDVPPTAVSHFDDVIRYMTLAELVGKAGLGARDWGASASLPLATAGSSTFNRATVEAAVGVAVNNNTFDQSLTFGAGGSAVSVQAFGSSARDISFTEGARGSGIGTIGGGSTSATNATVNSASDEFLRFNTAIARSLGITLVDFGTSGGATRFERVRFTFYLSGTQVGSQIIKAACQNRNPAIPTNPAEVNYPGSANFSLSPGGNFNRVDVEPITTTSGDSESAILVGSFRVCTSLITTAECISPTRNIDEPDNLNDCP</sequence>